<evidence type="ECO:0000256" key="10">
    <source>
        <dbReference type="SAM" id="Phobius"/>
    </source>
</evidence>
<keyword evidence="5 9" id="KW-0482">Metalloprotease</keyword>
<feature type="domain" description="Peptidase M48" evidence="11">
    <location>
        <begin position="194"/>
        <end position="380"/>
    </location>
</feature>
<dbReference type="InterPro" id="IPR001915">
    <property type="entry name" value="Peptidase_M48"/>
</dbReference>
<proteinExistence type="inferred from homology"/>
<name>A0A8J5VAW7_9HYME</name>
<accession>A0A8J5VAW7</accession>
<evidence type="ECO:0000256" key="3">
    <source>
        <dbReference type="ARBA" id="ARBA00022801"/>
    </source>
</evidence>
<comment type="similarity">
    <text evidence="6 9">Belongs to the peptidase M48 family.</text>
</comment>
<keyword evidence="4 9" id="KW-0862">Zinc</keyword>
<evidence type="ECO:0000256" key="9">
    <source>
        <dbReference type="RuleBase" id="RU003983"/>
    </source>
</evidence>
<dbReference type="OrthoDB" id="7464992at2759"/>
<dbReference type="Pfam" id="PF01435">
    <property type="entry name" value="Peptidase_M48"/>
    <property type="match status" value="1"/>
</dbReference>
<evidence type="ECO:0000256" key="6">
    <source>
        <dbReference type="ARBA" id="ARBA00038233"/>
    </source>
</evidence>
<evidence type="ECO:0000259" key="11">
    <source>
        <dbReference type="Pfam" id="PF01435"/>
    </source>
</evidence>
<evidence type="ECO:0000256" key="5">
    <source>
        <dbReference type="ARBA" id="ARBA00023049"/>
    </source>
</evidence>
<evidence type="ECO:0000256" key="8">
    <source>
        <dbReference type="ARBA" id="ARBA00042978"/>
    </source>
</evidence>
<keyword evidence="10" id="KW-0472">Membrane</keyword>
<keyword evidence="10" id="KW-0812">Transmembrane</keyword>
<organism evidence="12 13">
    <name type="scientific">Cotesia typhae</name>
    <dbReference type="NCBI Taxonomy" id="2053667"/>
    <lineage>
        <taxon>Eukaryota</taxon>
        <taxon>Metazoa</taxon>
        <taxon>Ecdysozoa</taxon>
        <taxon>Arthropoda</taxon>
        <taxon>Hexapoda</taxon>
        <taxon>Insecta</taxon>
        <taxon>Pterygota</taxon>
        <taxon>Neoptera</taxon>
        <taxon>Endopterygota</taxon>
        <taxon>Hymenoptera</taxon>
        <taxon>Apocrita</taxon>
        <taxon>Ichneumonoidea</taxon>
        <taxon>Braconidae</taxon>
        <taxon>Microgastrinae</taxon>
        <taxon>Cotesia</taxon>
    </lineage>
</organism>
<reference evidence="12" key="2">
    <citation type="submission" date="2021-04" db="EMBL/GenBank/DDBJ databases">
        <title>Genome-wide patterns of bracovirus chromosomal integration into multiple host tissues during parasitism.</title>
        <authorList>
            <person name="Chebbi M.A.C."/>
        </authorList>
    </citation>
    <scope>NUCLEOTIDE SEQUENCE</scope>
    <source>
        <tissue evidence="12">Whole body</tissue>
    </source>
</reference>
<comment type="caution">
    <text evidence="12">The sequence shown here is derived from an EMBL/GenBank/DDBJ whole genome shotgun (WGS) entry which is preliminary data.</text>
</comment>
<sequence>MLTLRRVLSINRKQIVKQSTVKLTVHRTSTLGNNCYQFHLSRSLCNESSSSLAKISQRRLLRINNSVLNKTPCRQISPTVALLIRPLTRIGALLFGRFFRRWWAKKTPEEKKLYMDWVSKQRQKIYGALGFFMAILFMFYIMNIEVDPLTGRSRFIIMTSNQQKVLGRLTFENYLENFKDFIVPTTHPAYKRLLRVVNRILEANQDLPQVKEREWTLSVIDKDDPNAYVLPGGNIFVHIGSLKLTENDDQLAIIIAHEVAHVLLQHPIEQISRNFLQDILMAVPIAVVWALFPDLLALLLQAFGINMFDILVTYPYSRKLENEADNIGLQLAAKACYDVRHAVVLWGIMRTLAELKINPEVVPWLNTHPNHEDREKNLTKQLPLAIATRQQSRCPMLNPADPIKYFNSLSLKEREIKMERRGFVQSKIML</sequence>
<feature type="transmembrane region" description="Helical" evidence="10">
    <location>
        <begin position="125"/>
        <end position="142"/>
    </location>
</feature>
<dbReference type="GO" id="GO:0005743">
    <property type="term" value="C:mitochondrial inner membrane"/>
    <property type="evidence" value="ECO:0007669"/>
    <property type="project" value="TreeGrafter"/>
</dbReference>
<dbReference type="GO" id="GO:0046872">
    <property type="term" value="F:metal ion binding"/>
    <property type="evidence" value="ECO:0007669"/>
    <property type="project" value="UniProtKB-KW"/>
</dbReference>
<dbReference type="PANTHER" id="PTHR22726:SF1">
    <property type="entry name" value="METALLOENDOPEPTIDASE OMA1, MITOCHONDRIAL"/>
    <property type="match status" value="1"/>
</dbReference>
<keyword evidence="2" id="KW-0479">Metal-binding</keyword>
<dbReference type="EMBL" id="JAAOIC020000039">
    <property type="protein sequence ID" value="KAG8039109.1"/>
    <property type="molecule type" value="Genomic_DNA"/>
</dbReference>
<dbReference type="PANTHER" id="PTHR22726">
    <property type="entry name" value="METALLOENDOPEPTIDASE OMA1"/>
    <property type="match status" value="1"/>
</dbReference>
<dbReference type="GO" id="GO:0004222">
    <property type="term" value="F:metalloendopeptidase activity"/>
    <property type="evidence" value="ECO:0007669"/>
    <property type="project" value="InterPro"/>
</dbReference>
<gene>
    <name evidence="12" type="ORF">G9C98_003416</name>
</gene>
<evidence type="ECO:0000256" key="1">
    <source>
        <dbReference type="ARBA" id="ARBA00022670"/>
    </source>
</evidence>
<evidence type="ECO:0000256" key="4">
    <source>
        <dbReference type="ARBA" id="ARBA00022833"/>
    </source>
</evidence>
<evidence type="ECO:0000256" key="7">
    <source>
        <dbReference type="ARBA" id="ARBA00040360"/>
    </source>
</evidence>
<keyword evidence="3 9" id="KW-0378">Hydrolase</keyword>
<evidence type="ECO:0000256" key="2">
    <source>
        <dbReference type="ARBA" id="ARBA00022723"/>
    </source>
</evidence>
<evidence type="ECO:0000313" key="13">
    <source>
        <dbReference type="Proteomes" id="UP000729913"/>
    </source>
</evidence>
<reference evidence="12" key="1">
    <citation type="submission" date="2020-03" db="EMBL/GenBank/DDBJ databases">
        <authorList>
            <person name="Chebbi M.A."/>
            <person name="Drezen J.M."/>
        </authorList>
    </citation>
    <scope>NUCLEOTIDE SEQUENCE</scope>
    <source>
        <tissue evidence="12">Whole body</tissue>
    </source>
</reference>
<dbReference type="GO" id="GO:0006515">
    <property type="term" value="P:protein quality control for misfolded or incompletely synthesized proteins"/>
    <property type="evidence" value="ECO:0007669"/>
    <property type="project" value="TreeGrafter"/>
</dbReference>
<protein>
    <recommendedName>
        <fullName evidence="7">Metalloendopeptidase OMA1, mitochondrial</fullName>
    </recommendedName>
    <alternativeName>
        <fullName evidence="8">Overlapping with the m-AAA protease 1 homolog</fullName>
    </alternativeName>
</protein>
<keyword evidence="1 9" id="KW-0645">Protease</keyword>
<dbReference type="GO" id="GO:0034982">
    <property type="term" value="P:mitochondrial protein processing"/>
    <property type="evidence" value="ECO:0007669"/>
    <property type="project" value="TreeGrafter"/>
</dbReference>
<keyword evidence="13" id="KW-1185">Reference proteome</keyword>
<dbReference type="AlphaFoldDB" id="A0A8J5VAW7"/>
<dbReference type="InterPro" id="IPR051156">
    <property type="entry name" value="Mito/Outer_Membr_Metalloprot"/>
</dbReference>
<dbReference type="CDD" id="cd07331">
    <property type="entry name" value="M48C_Oma1_like"/>
    <property type="match status" value="1"/>
</dbReference>
<keyword evidence="10" id="KW-1133">Transmembrane helix</keyword>
<dbReference type="Proteomes" id="UP000729913">
    <property type="component" value="Unassembled WGS sequence"/>
</dbReference>
<comment type="cofactor">
    <cofactor evidence="9">
        <name>Zn(2+)</name>
        <dbReference type="ChEBI" id="CHEBI:29105"/>
    </cofactor>
    <text evidence="9">Binds 1 zinc ion per subunit.</text>
</comment>
<evidence type="ECO:0000313" key="12">
    <source>
        <dbReference type="EMBL" id="KAG8039109.1"/>
    </source>
</evidence>